<keyword evidence="3" id="KW-0436">Ligase</keyword>
<dbReference type="Pfam" id="PF13563">
    <property type="entry name" value="2_5_RNA_ligase2"/>
    <property type="match status" value="1"/>
</dbReference>
<dbReference type="KEGG" id="ttn:TTX_2088"/>
<dbReference type="RefSeq" id="WP_014127953.1">
    <property type="nucleotide sequence ID" value="NC_016070.1"/>
</dbReference>
<dbReference type="Gene3D" id="3.90.1140.10">
    <property type="entry name" value="Cyclic phosphodiesterase"/>
    <property type="match status" value="1"/>
</dbReference>
<proteinExistence type="inferred from homology"/>
<comment type="function">
    <text evidence="2">Hydrolyzes RNA 2',3'-cyclic phosphodiester to an RNA 2'-phosphomonoester.</text>
</comment>
<name>G4RMM4_THETK</name>
<evidence type="ECO:0000256" key="2">
    <source>
        <dbReference type="HAMAP-Rule" id="MF_01940"/>
    </source>
</evidence>
<dbReference type="PaxDb" id="768679-TTX_2088"/>
<dbReference type="EC" id="3.1.4.58" evidence="2"/>
<keyword evidence="1 2" id="KW-0378">Hydrolase</keyword>
<accession>G4RMM4</accession>
<dbReference type="NCBIfam" id="TIGR02258">
    <property type="entry name" value="2_5_ligase"/>
    <property type="match status" value="1"/>
</dbReference>
<comment type="similarity">
    <text evidence="2">Belongs to the 2H phosphoesterase superfamily. ThpR family.</text>
</comment>
<gene>
    <name evidence="3" type="primary">ligT</name>
    <name evidence="3" type="ordered locus">TTX_2088</name>
</gene>
<dbReference type="EMBL" id="FN869859">
    <property type="protein sequence ID" value="CCC82700.1"/>
    <property type="molecule type" value="Genomic_DNA"/>
</dbReference>
<evidence type="ECO:0000256" key="1">
    <source>
        <dbReference type="ARBA" id="ARBA00022801"/>
    </source>
</evidence>
<dbReference type="AlphaFoldDB" id="G4RMM4"/>
<dbReference type="SUPFAM" id="SSF55144">
    <property type="entry name" value="LigT-like"/>
    <property type="match status" value="1"/>
</dbReference>
<reference evidence="3 4" key="1">
    <citation type="journal article" date="2011" name="PLoS ONE">
        <title>The complete genome sequence of Thermoproteus tenax: a physiologically versatile member of the Crenarchaeota.</title>
        <authorList>
            <person name="Siebers B."/>
            <person name="Zaparty M."/>
            <person name="Raddatz G."/>
            <person name="Tjaden B."/>
            <person name="Albers S.V."/>
            <person name="Bell S.D."/>
            <person name="Blombach F."/>
            <person name="Kletzin A."/>
            <person name="Kyrpides N."/>
            <person name="Lanz C."/>
            <person name="Plagens A."/>
            <person name="Rampp M."/>
            <person name="Rosinus A."/>
            <person name="von Jan M."/>
            <person name="Makarova K.S."/>
            <person name="Klenk H.P."/>
            <person name="Schuster S.C."/>
            <person name="Hensel R."/>
        </authorList>
    </citation>
    <scope>NUCLEOTIDE SEQUENCE [LARGE SCALE GENOMIC DNA]</scope>
    <source>
        <strain evidence="4">ATCC 35583 / DSM 2078 / JCM 9277 / NBRC 100435 / Kra 1</strain>
    </source>
</reference>
<dbReference type="eggNOG" id="arCOG01736">
    <property type="taxonomic scope" value="Archaea"/>
</dbReference>
<dbReference type="PANTHER" id="PTHR35561">
    <property type="entry name" value="RNA 2',3'-CYCLIC PHOSPHODIESTERASE"/>
    <property type="match status" value="1"/>
</dbReference>
<evidence type="ECO:0000313" key="3">
    <source>
        <dbReference type="EMBL" id="CCC82700.1"/>
    </source>
</evidence>
<dbReference type="InterPro" id="IPR009097">
    <property type="entry name" value="Cyclic_Pdiesterase"/>
</dbReference>
<feature type="short sequence motif" description="HXTX 2" evidence="2">
    <location>
        <begin position="128"/>
        <end position="131"/>
    </location>
</feature>
<sequence length="187" mass="21160">MSEPIRSFIAVDVTAKAVIEAVSRLQRELLSTGADLKPVELHNLHLTLIFLGEQPKRTLDEVAKKLEQLNFRRFEVEFRGVGAFPNSSSPRVIWVDVGRGRRELVDLAHAVRELVRDIAREDEEFTPHLTIARVKGPRNKEKLAEMIGRHSSDVFGAVEVSEVKLKRSILTPRGPIYSDLYVKRLSA</sequence>
<dbReference type="HAMAP" id="MF_01940">
    <property type="entry name" value="RNA_CPDase"/>
    <property type="match status" value="1"/>
</dbReference>
<comment type="catalytic activity">
    <reaction evidence="2">
        <text>a 3'-end 2',3'-cyclophospho-ribonucleotide-RNA + H2O = a 3'-end 2'-phospho-ribonucleotide-RNA + H(+)</text>
        <dbReference type="Rhea" id="RHEA:11828"/>
        <dbReference type="Rhea" id="RHEA-COMP:10464"/>
        <dbReference type="Rhea" id="RHEA-COMP:17353"/>
        <dbReference type="ChEBI" id="CHEBI:15377"/>
        <dbReference type="ChEBI" id="CHEBI:15378"/>
        <dbReference type="ChEBI" id="CHEBI:83064"/>
        <dbReference type="ChEBI" id="CHEBI:173113"/>
        <dbReference type="EC" id="3.1.4.58"/>
    </reaction>
</comment>
<dbReference type="Proteomes" id="UP000002654">
    <property type="component" value="Chromosome"/>
</dbReference>
<dbReference type="InterPro" id="IPR004175">
    <property type="entry name" value="RNA_CPDase"/>
</dbReference>
<protein>
    <recommendedName>
        <fullName evidence="2">RNA 2',3'-cyclic phosphodiesterase</fullName>
        <shortName evidence="2">RNA 2',3'-CPDase</shortName>
        <ecNumber evidence="2">3.1.4.58</ecNumber>
    </recommendedName>
</protein>
<dbReference type="GeneID" id="11262976"/>
<organism evidence="3 4">
    <name type="scientific">Thermoproteus tenax (strain ATCC 35583 / DSM 2078 / JCM 9277 / NBRC 100435 / Kra 1)</name>
    <dbReference type="NCBI Taxonomy" id="768679"/>
    <lineage>
        <taxon>Archaea</taxon>
        <taxon>Thermoproteota</taxon>
        <taxon>Thermoprotei</taxon>
        <taxon>Thermoproteales</taxon>
        <taxon>Thermoproteaceae</taxon>
        <taxon>Thermoproteus</taxon>
    </lineage>
</organism>
<feature type="active site" description="Proton acceptor" evidence="2">
    <location>
        <position position="128"/>
    </location>
</feature>
<dbReference type="OrthoDB" id="44091at2157"/>
<dbReference type="PANTHER" id="PTHR35561:SF1">
    <property type="entry name" value="RNA 2',3'-CYCLIC PHOSPHODIESTERASE"/>
    <property type="match status" value="1"/>
</dbReference>
<dbReference type="PATRIC" id="fig|768679.9.peg.2112"/>
<dbReference type="GO" id="GO:0008664">
    <property type="term" value="F:RNA 2',3'-cyclic 3'-phosphodiesterase activity"/>
    <property type="evidence" value="ECO:0007669"/>
    <property type="project" value="UniProtKB-EC"/>
</dbReference>
<dbReference type="GO" id="GO:0004113">
    <property type="term" value="F:2',3'-cyclic-nucleotide 3'-phosphodiesterase activity"/>
    <property type="evidence" value="ECO:0007669"/>
    <property type="project" value="InterPro"/>
</dbReference>
<dbReference type="STRING" id="768679.TTX_2088"/>
<dbReference type="GO" id="GO:0016874">
    <property type="term" value="F:ligase activity"/>
    <property type="evidence" value="ECO:0007669"/>
    <property type="project" value="UniProtKB-KW"/>
</dbReference>
<evidence type="ECO:0000313" key="4">
    <source>
        <dbReference type="Proteomes" id="UP000002654"/>
    </source>
</evidence>
<feature type="active site" description="Proton donor" evidence="2">
    <location>
        <position position="45"/>
    </location>
</feature>
<keyword evidence="4" id="KW-1185">Reference proteome</keyword>
<feature type="short sequence motif" description="HXTX 1" evidence="2">
    <location>
        <begin position="45"/>
        <end position="48"/>
    </location>
</feature>
<dbReference type="HOGENOM" id="CLU_081251_3_4_2"/>